<feature type="region of interest" description="Disordered" evidence="2">
    <location>
        <begin position="526"/>
        <end position="569"/>
    </location>
</feature>
<dbReference type="CDD" id="cd06257">
    <property type="entry name" value="DnaJ"/>
    <property type="match status" value="1"/>
</dbReference>
<dbReference type="InterPro" id="IPR036869">
    <property type="entry name" value="J_dom_sf"/>
</dbReference>
<sequence>MTGIRTPRPTTTPRTPPPRRAVTAGTGAAAECASSGRKLGARVRPRDNRHTAVLRGALRLGASNPEASEVPAPAAAPRKPRAPAAPAAGGPPCGRAPAGQRGGPRALHGRHRAAAEVHDLELWTYVWDQVEVGARLELAGRPGAGAPAQQTRRRLVGKQPPVLVIEVRRRIVGKTPPPRPRQQEEPPRAAQAPRAACGHYDVLGLRRTASSGEVHAAYRRRALATHPDKGGDPRDFHRVVAAFEELADAARRATYDRSLELFGRRDGTAAEEPQANAAYVDALGKQSVWGEQIFFASARVAQVRLLATPPFAWQWFLAKMQSKALEFLSRLLRGVKVKAPVDNEIFDAGPTGRLSSWQGPTCISRLKSGYKVVVTWETLSVSTGFTRSLTQAVDWQIALLWLRGLAQERMRSHARSGVALTEDELLQVLECEPTMELAFTITVQLRGEGKRKGKKVSAPSVPDLQTAMDFRRRFLDGAGMGDAEASLQREKRRAEEEAAQLRRKRWACERQLLAAAGRELQVRSAGQAKALSPKGRPAGAASSVPEVVAPTPRRMGTPRRPGTPRQHWRCGEVSPAALDVAPFLGGSRVPGRKPATPGRCCFGTGALPGTAAESTCIRSPGMLRTLEQAALGGA</sequence>
<evidence type="ECO:0000256" key="2">
    <source>
        <dbReference type="SAM" id="MobiDB-lite"/>
    </source>
</evidence>
<organism evidence="4">
    <name type="scientific">Pyrodinium bahamense</name>
    <dbReference type="NCBI Taxonomy" id="73915"/>
    <lineage>
        <taxon>Eukaryota</taxon>
        <taxon>Sar</taxon>
        <taxon>Alveolata</taxon>
        <taxon>Dinophyceae</taxon>
        <taxon>Gonyaulacales</taxon>
        <taxon>Pyrocystaceae</taxon>
        <taxon>Pyrodinium</taxon>
    </lineage>
</organism>
<dbReference type="EMBL" id="HBEG01009048">
    <property type="protein sequence ID" value="CAD8349671.1"/>
    <property type="molecule type" value="Transcribed_RNA"/>
</dbReference>
<protein>
    <recommendedName>
        <fullName evidence="3">J domain-containing protein</fullName>
    </recommendedName>
</protein>
<dbReference type="PANTHER" id="PTHR44240:SF33">
    <property type="entry name" value="OS03G0244950 PROTEIN"/>
    <property type="match status" value="1"/>
</dbReference>
<feature type="compositionally biased region" description="Low complexity" evidence="2">
    <location>
        <begin position="62"/>
        <end position="106"/>
    </location>
</feature>
<dbReference type="SUPFAM" id="SSF46565">
    <property type="entry name" value="Chaperone J-domain"/>
    <property type="match status" value="1"/>
</dbReference>
<dbReference type="Pfam" id="PF00226">
    <property type="entry name" value="DnaJ"/>
    <property type="match status" value="1"/>
</dbReference>
<dbReference type="InterPro" id="IPR001623">
    <property type="entry name" value="DnaJ_domain"/>
</dbReference>
<feature type="compositionally biased region" description="Low complexity" evidence="2">
    <location>
        <begin position="20"/>
        <end position="30"/>
    </location>
</feature>
<proteinExistence type="predicted"/>
<name>A0A7S0FB16_9DINO</name>
<feature type="compositionally biased region" description="Low complexity" evidence="2">
    <location>
        <begin position="1"/>
        <end position="13"/>
    </location>
</feature>
<dbReference type="InterPro" id="IPR052276">
    <property type="entry name" value="Diphthamide-biosynth_chaperone"/>
</dbReference>
<dbReference type="PRINTS" id="PR00625">
    <property type="entry name" value="JDOMAIN"/>
</dbReference>
<evidence type="ECO:0000259" key="3">
    <source>
        <dbReference type="PROSITE" id="PS50076"/>
    </source>
</evidence>
<feature type="region of interest" description="Disordered" evidence="2">
    <location>
        <begin position="1"/>
        <end position="106"/>
    </location>
</feature>
<accession>A0A7S0FB16</accession>
<evidence type="ECO:0000313" key="4">
    <source>
        <dbReference type="EMBL" id="CAD8349671.1"/>
    </source>
</evidence>
<gene>
    <name evidence="4" type="ORF">PBAH0796_LOCUS5410</name>
</gene>
<keyword evidence="1" id="KW-0175">Coiled coil</keyword>
<dbReference type="PANTHER" id="PTHR44240">
    <property type="entry name" value="DNAJ DOMAIN (PROKARYOTIC HEAT SHOCK PROTEIN)-RELATED"/>
    <property type="match status" value="1"/>
</dbReference>
<feature type="domain" description="J" evidence="3">
    <location>
        <begin position="198"/>
        <end position="259"/>
    </location>
</feature>
<reference evidence="4" key="1">
    <citation type="submission" date="2021-01" db="EMBL/GenBank/DDBJ databases">
        <authorList>
            <person name="Corre E."/>
            <person name="Pelletier E."/>
            <person name="Niang G."/>
            <person name="Scheremetjew M."/>
            <person name="Finn R."/>
            <person name="Kale V."/>
            <person name="Holt S."/>
            <person name="Cochrane G."/>
            <person name="Meng A."/>
            <person name="Brown T."/>
            <person name="Cohen L."/>
        </authorList>
    </citation>
    <scope>NUCLEOTIDE SEQUENCE</scope>
    <source>
        <strain evidence="4">Pbaha01</strain>
    </source>
</reference>
<dbReference type="AlphaFoldDB" id="A0A7S0FB16"/>
<dbReference type="SMART" id="SM00271">
    <property type="entry name" value="DnaJ"/>
    <property type="match status" value="1"/>
</dbReference>
<feature type="coiled-coil region" evidence="1">
    <location>
        <begin position="480"/>
        <end position="511"/>
    </location>
</feature>
<dbReference type="PROSITE" id="PS50076">
    <property type="entry name" value="DNAJ_2"/>
    <property type="match status" value="1"/>
</dbReference>
<feature type="region of interest" description="Disordered" evidence="2">
    <location>
        <begin position="170"/>
        <end position="195"/>
    </location>
</feature>
<dbReference type="InterPro" id="IPR018253">
    <property type="entry name" value="DnaJ_domain_CS"/>
</dbReference>
<evidence type="ECO:0000256" key="1">
    <source>
        <dbReference type="SAM" id="Coils"/>
    </source>
</evidence>
<dbReference type="PROSITE" id="PS00636">
    <property type="entry name" value="DNAJ_1"/>
    <property type="match status" value="1"/>
</dbReference>
<dbReference type="Gene3D" id="1.10.287.110">
    <property type="entry name" value="DnaJ domain"/>
    <property type="match status" value="1"/>
</dbReference>
<feature type="compositionally biased region" description="Low complexity" evidence="2">
    <location>
        <begin position="550"/>
        <end position="565"/>
    </location>
</feature>